<protein>
    <submittedName>
        <fullName evidence="3">FG-GAP-like repeat-containing protein</fullName>
    </submittedName>
</protein>
<evidence type="ECO:0000313" key="3">
    <source>
        <dbReference type="EMBL" id="WKN39478.1"/>
    </source>
</evidence>
<proteinExistence type="predicted"/>
<dbReference type="InterPro" id="IPR013517">
    <property type="entry name" value="FG-GAP"/>
</dbReference>
<dbReference type="AlphaFoldDB" id="A0AA49GS10"/>
<dbReference type="PANTHER" id="PTHR16026">
    <property type="entry name" value="CARTILAGE ACIDIC PROTEIN 1"/>
    <property type="match status" value="1"/>
</dbReference>
<reference evidence="3" key="1">
    <citation type="journal article" date="2023" name="Comput. Struct. Biotechnol. J.">
        <title>Discovery of a novel marine Bacteroidetes with a rich repertoire of carbohydrate-active enzymes.</title>
        <authorList>
            <person name="Chen B."/>
            <person name="Liu G."/>
            <person name="Chen Q."/>
            <person name="Wang H."/>
            <person name="Liu L."/>
            <person name="Tang K."/>
        </authorList>
    </citation>
    <scope>NUCLEOTIDE SEQUENCE</scope>
    <source>
        <strain evidence="3">TK19036</strain>
    </source>
</reference>
<evidence type="ECO:0000259" key="2">
    <source>
        <dbReference type="Pfam" id="PF07593"/>
    </source>
</evidence>
<dbReference type="InterPro" id="IPR028994">
    <property type="entry name" value="Integrin_alpha_N"/>
</dbReference>
<feature type="domain" description="ASPIC/UnbV" evidence="2">
    <location>
        <begin position="528"/>
        <end position="593"/>
    </location>
</feature>
<organism evidence="3">
    <name type="scientific">Roseihalotalea indica</name>
    <dbReference type="NCBI Taxonomy" id="2867963"/>
    <lineage>
        <taxon>Bacteria</taxon>
        <taxon>Pseudomonadati</taxon>
        <taxon>Bacteroidota</taxon>
        <taxon>Cytophagia</taxon>
        <taxon>Cytophagales</taxon>
        <taxon>Catalimonadaceae</taxon>
        <taxon>Roseihalotalea</taxon>
    </lineage>
</organism>
<dbReference type="PROSITE" id="PS51257">
    <property type="entry name" value="PROKAR_LIPOPROTEIN"/>
    <property type="match status" value="1"/>
</dbReference>
<dbReference type="EMBL" id="CP120682">
    <property type="protein sequence ID" value="WKN39478.1"/>
    <property type="molecule type" value="Genomic_DNA"/>
</dbReference>
<dbReference type="Gene3D" id="2.130.10.130">
    <property type="entry name" value="Integrin alpha, N-terminal"/>
    <property type="match status" value="3"/>
</dbReference>
<dbReference type="PANTHER" id="PTHR16026:SF0">
    <property type="entry name" value="CARTILAGE ACIDIC PROTEIN 1"/>
    <property type="match status" value="1"/>
</dbReference>
<reference evidence="3" key="2">
    <citation type="journal article" date="2024" name="Antonie Van Leeuwenhoek">
        <title>Roseihalotalea indica gen. nov., sp. nov., a halophilic Bacteroidetes from mesopelagic Southwest Indian Ocean with higher carbohydrate metabolic potential.</title>
        <authorList>
            <person name="Chen B."/>
            <person name="Zhang M."/>
            <person name="Lin D."/>
            <person name="Ye J."/>
            <person name="Tang K."/>
        </authorList>
    </citation>
    <scope>NUCLEOTIDE SEQUENCE</scope>
    <source>
        <strain evidence="3">TK19036</strain>
    </source>
</reference>
<evidence type="ECO:0000256" key="1">
    <source>
        <dbReference type="ARBA" id="ARBA00022729"/>
    </source>
</evidence>
<gene>
    <name evidence="3" type="ORF">K4G66_12325</name>
</gene>
<sequence length="1127" mass="125795">MKKALWFFMLVVCGCEGLKDNDSLFTLLSEDETGIEFKNELVLTKDFDVFRYRNYYNGGGVAIGDINNDGLSDVYLTSNMGSNKLFLNQGDFTFNDITDAANVGGTKVWATGVSMADVNGDGWLDIYVCNSGDVEGGHRENELFINNGAAPGQTPAFTEQAAAYGLDDKGFSTHAVFFDYDQDGDLDAYVLNNSFRPVSTLGYENIRHERDSTGGDKLYRHDIAADGKSTFVDVSEEAGIYGSVIGFGLGVTITDVNQDGWLDIYVSNDFFERDYLYMNQGDGTFKDELPQRMGHISHFSMGADAADLNNDGYPEIFVTDMLPDTDERLKTMTHYESYDLHQRKLANDYYEQYMRNTLQLNDQQGGFKEIGQLAGVQATDWSWGALIADFDNDANKELFVSNGVYKDVTNQDFIAYIGSDEAILEAMRKESIDFQELVDRMPSHKLSNYLFKQDSSLEYHNMAEAWGLSTPSFSNGAAYGDLDNDGDLDLIVNNVNQELFVYRNNSDQQLKNNYLKLSLVGPGKNRFGIGARVHAYANGQHIMQENVPTKGFQSSMDYRMVLGLDSLKSIDSLIVYWGYGNKVQKLYDVAVNQHDTLNIANATIGNSLPRSNTPTIFQREQQALNPPFQHQEDHFVDFDYERLTYHMLSKEGPALAVGDVNQDGLDDFYLGGASGQSGRLYVQTTDGRFTGVPEPAFARDSICEDVDAIFFDADNDNDLDLYVVSGGNRFRENAREYQDRLYLLTSDKNGNPVYERSLQALPPLNAMGACVKSADYDQDGDQDLFVGGRAVPLKYGMPASSTILENRGDGTFADVTLQVSPRLSNIGMVTDAEWVDFDNDDDLDLVVVGDWMPITLFKNNGANLERLNNVPGLSKTNGWWRDIEIADLNNDGEADFIVGNWGLNSNFRAAPEKPLSLYISDFDQNQTIDQVFAYYQGDSLYPMALRHDLVSQLNYLKKKFTYYEDYAGKTMEQVFGKDALNNAIVNQVHRLQSSVVINNGDGSYEVRSLPEEAQFSPIFAITADDFNEDQRTEIIMAGNFSGVKPEEGRYDANTGLVLSVQDNQFSVISAQRTGLNIQGEVRHVAIARSGGSKRLLIVAKNNDEPEIYAYPYHNPSASDSTDLLSYH</sequence>
<name>A0AA49GS10_9BACT</name>
<dbReference type="InterPro" id="IPR027039">
    <property type="entry name" value="Crtac1"/>
</dbReference>
<keyword evidence="1" id="KW-0732">Signal</keyword>
<dbReference type="InterPro" id="IPR011519">
    <property type="entry name" value="UnbV_ASPIC"/>
</dbReference>
<dbReference type="SUPFAM" id="SSF69318">
    <property type="entry name" value="Integrin alpha N-terminal domain"/>
    <property type="match status" value="2"/>
</dbReference>
<accession>A0AA49GS10</accession>
<dbReference type="Pfam" id="PF07593">
    <property type="entry name" value="UnbV_ASPIC"/>
    <property type="match status" value="1"/>
</dbReference>
<dbReference type="Pfam" id="PF13517">
    <property type="entry name" value="FG-GAP_3"/>
    <property type="match status" value="4"/>
</dbReference>